<dbReference type="EMBL" id="JBAWKS010000002">
    <property type="protein sequence ID" value="MEI4551606.1"/>
    <property type="molecule type" value="Genomic_DNA"/>
</dbReference>
<accession>A0ABU8EZE3</accession>
<dbReference type="GO" id="GO:0016787">
    <property type="term" value="F:hydrolase activity"/>
    <property type="evidence" value="ECO:0007669"/>
    <property type="project" value="UniProtKB-KW"/>
</dbReference>
<dbReference type="CDD" id="cd12797">
    <property type="entry name" value="M23_peptidase"/>
    <property type="match status" value="1"/>
</dbReference>
<sequence length="171" mass="18887">MTKTKVSVLILAGLFFGILFMPVSQIIPVQGATHNDWHAKTFWYEPWGSSGVHKGIDIFGKKGTPVIASTAGIVIYSGTLPRGGKVAVILGPKWRVHYYAHLEQNQSRTGQLVVKGEVIGTLGDSGNAKGKPAHIHYSVVTLIPYPWRFTTETQGYKKIFYLNPAELFTHH</sequence>
<feature type="domain" description="M23ase beta-sheet core" evidence="1">
    <location>
        <begin position="52"/>
        <end position="139"/>
    </location>
</feature>
<evidence type="ECO:0000313" key="2">
    <source>
        <dbReference type="EMBL" id="MEI4551606.1"/>
    </source>
</evidence>
<proteinExistence type="predicted"/>
<dbReference type="InterPro" id="IPR011055">
    <property type="entry name" value="Dup_hybrid_motif"/>
</dbReference>
<evidence type="ECO:0000259" key="1">
    <source>
        <dbReference type="Pfam" id="PF01551"/>
    </source>
</evidence>
<dbReference type="InterPro" id="IPR016047">
    <property type="entry name" value="M23ase_b-sheet_dom"/>
</dbReference>
<dbReference type="InterPro" id="IPR050570">
    <property type="entry name" value="Cell_wall_metabolism_enzyme"/>
</dbReference>
<dbReference type="Gene3D" id="2.70.70.10">
    <property type="entry name" value="Glucose Permease (Domain IIA)"/>
    <property type="match status" value="1"/>
</dbReference>
<dbReference type="Proteomes" id="UP001382455">
    <property type="component" value="Unassembled WGS sequence"/>
</dbReference>
<keyword evidence="3" id="KW-1185">Reference proteome</keyword>
<name>A0ABU8EZE3_9GAMM</name>
<keyword evidence="2" id="KW-0378">Hydrolase</keyword>
<reference evidence="2 3" key="1">
    <citation type="submission" date="2023-12" db="EMBL/GenBank/DDBJ databases">
        <title>Friends and Foes: Symbiotic and Algicidal bacterial influence on Karenia brevis blooms.</title>
        <authorList>
            <person name="Fei C."/>
            <person name="Mohamed A.R."/>
            <person name="Booker A."/>
            <person name="Arshad M."/>
            <person name="Klass S."/>
            <person name="Ahn S."/>
            <person name="Gilbert P.M."/>
            <person name="Heil C.A."/>
            <person name="Martinez J.M."/>
            <person name="Amin S.A."/>
        </authorList>
    </citation>
    <scope>NUCLEOTIDE SEQUENCE [LARGE SCALE GENOMIC DNA]</scope>
    <source>
        <strain evidence="2 3">CE15</strain>
    </source>
</reference>
<dbReference type="RefSeq" id="WP_336436563.1">
    <property type="nucleotide sequence ID" value="NZ_JBAWKS010000002.1"/>
</dbReference>
<gene>
    <name evidence="2" type="ORF">WAE96_18160</name>
</gene>
<dbReference type="EC" id="3.4.-.-" evidence="2"/>
<protein>
    <submittedName>
        <fullName evidence="2">M23 family metallopeptidase</fullName>
        <ecNumber evidence="2">3.4.-.-</ecNumber>
    </submittedName>
</protein>
<comment type="caution">
    <text evidence="2">The sequence shown here is derived from an EMBL/GenBank/DDBJ whole genome shotgun (WGS) entry which is preliminary data.</text>
</comment>
<organism evidence="2 3">
    <name type="scientific">Pseudoalteromonas spongiae</name>
    <dbReference type="NCBI Taxonomy" id="298657"/>
    <lineage>
        <taxon>Bacteria</taxon>
        <taxon>Pseudomonadati</taxon>
        <taxon>Pseudomonadota</taxon>
        <taxon>Gammaproteobacteria</taxon>
        <taxon>Alteromonadales</taxon>
        <taxon>Pseudoalteromonadaceae</taxon>
        <taxon>Pseudoalteromonas</taxon>
    </lineage>
</organism>
<dbReference type="Pfam" id="PF01551">
    <property type="entry name" value="Peptidase_M23"/>
    <property type="match status" value="1"/>
</dbReference>
<dbReference type="SUPFAM" id="SSF51261">
    <property type="entry name" value="Duplicated hybrid motif"/>
    <property type="match status" value="1"/>
</dbReference>
<dbReference type="PANTHER" id="PTHR21666">
    <property type="entry name" value="PEPTIDASE-RELATED"/>
    <property type="match status" value="1"/>
</dbReference>
<evidence type="ECO:0000313" key="3">
    <source>
        <dbReference type="Proteomes" id="UP001382455"/>
    </source>
</evidence>
<dbReference type="PANTHER" id="PTHR21666:SF268">
    <property type="entry name" value="PEPTIDASE M23 DOMAIN-CONTAINING PROTEIN"/>
    <property type="match status" value="1"/>
</dbReference>